<gene>
    <name evidence="2" type="ORF">KY290_021162</name>
</gene>
<organism evidence="2 3">
    <name type="scientific">Solanum tuberosum</name>
    <name type="common">Potato</name>
    <dbReference type="NCBI Taxonomy" id="4113"/>
    <lineage>
        <taxon>Eukaryota</taxon>
        <taxon>Viridiplantae</taxon>
        <taxon>Streptophyta</taxon>
        <taxon>Embryophyta</taxon>
        <taxon>Tracheophyta</taxon>
        <taxon>Spermatophyta</taxon>
        <taxon>Magnoliopsida</taxon>
        <taxon>eudicotyledons</taxon>
        <taxon>Gunneridae</taxon>
        <taxon>Pentapetalae</taxon>
        <taxon>asterids</taxon>
        <taxon>lamiids</taxon>
        <taxon>Solanales</taxon>
        <taxon>Solanaceae</taxon>
        <taxon>Solanoideae</taxon>
        <taxon>Solaneae</taxon>
        <taxon>Solanum</taxon>
    </lineage>
</organism>
<comment type="caution">
    <text evidence="2">The sequence shown here is derived from an EMBL/GenBank/DDBJ whole genome shotgun (WGS) entry which is preliminary data.</text>
</comment>
<reference evidence="2 3" key="1">
    <citation type="journal article" date="2021" name="bioRxiv">
        <title>Chromosome-scale and haplotype-resolved genome assembly of a tetraploid potato cultivar.</title>
        <authorList>
            <person name="Sun H."/>
            <person name="Jiao W.-B."/>
            <person name="Krause K."/>
            <person name="Campoy J.A."/>
            <person name="Goel M."/>
            <person name="Folz-Donahue K."/>
            <person name="Kukat C."/>
            <person name="Huettel B."/>
            <person name="Schneeberger K."/>
        </authorList>
    </citation>
    <scope>NUCLEOTIDE SEQUENCE [LARGE SCALE GENOMIC DNA]</scope>
    <source>
        <strain evidence="2">SolTubOtavaFocal</strain>
        <tissue evidence="2">Leaves</tissue>
    </source>
</reference>
<keyword evidence="3" id="KW-1185">Reference proteome</keyword>
<feature type="region of interest" description="Disordered" evidence="1">
    <location>
        <begin position="146"/>
        <end position="166"/>
    </location>
</feature>
<accession>A0ABQ7V0S8</accession>
<dbReference type="Proteomes" id="UP000826656">
    <property type="component" value="Unassembled WGS sequence"/>
</dbReference>
<protein>
    <submittedName>
        <fullName evidence="2">Uncharacterized protein</fullName>
    </submittedName>
</protein>
<proteinExistence type="predicted"/>
<name>A0ABQ7V0S8_SOLTU</name>
<evidence type="ECO:0000313" key="3">
    <source>
        <dbReference type="Proteomes" id="UP000826656"/>
    </source>
</evidence>
<sequence length="198" mass="21797">MSSSSSPLELPLSQEIETPSSFNFSIPPLERISIHASLWVLFGKESQNSEALSVVKPTLETPYEDLEVVSRDLSSSMSERLLEGDLPEGKGRKSNILATTEELVVVQSLAFLRGDIQPTLLEQELKSPEQVPHSAQPVFDQTLKSFDVDSEEEEKEETPLVRHRKGVRGANAANMKILDLGGVDTVPEAKLDDKPTES</sequence>
<evidence type="ECO:0000313" key="2">
    <source>
        <dbReference type="EMBL" id="KAH0757669.1"/>
    </source>
</evidence>
<dbReference type="EMBL" id="JAIVGD010000015">
    <property type="protein sequence ID" value="KAH0757669.1"/>
    <property type="molecule type" value="Genomic_DNA"/>
</dbReference>
<evidence type="ECO:0000256" key="1">
    <source>
        <dbReference type="SAM" id="MobiDB-lite"/>
    </source>
</evidence>